<reference evidence="2" key="1">
    <citation type="submission" date="2020-01" db="EMBL/GenBank/DDBJ databases">
        <authorList>
            <person name="Mishra B."/>
        </authorList>
    </citation>
    <scope>NUCLEOTIDE SEQUENCE [LARGE SCALE GENOMIC DNA]</scope>
</reference>
<dbReference type="EMBL" id="CACVBM020000444">
    <property type="protein sequence ID" value="CAA7019336.1"/>
    <property type="molecule type" value="Genomic_DNA"/>
</dbReference>
<dbReference type="Proteomes" id="UP000467841">
    <property type="component" value="Unassembled WGS sequence"/>
</dbReference>
<dbReference type="AlphaFoldDB" id="A0A6D2I1P1"/>
<sequence length="131" mass="14609">MATRISGEQQYQQSSSEYDHHTAAVSPPPAPKRRRRSSSSSSGVEAAIANAISEMAAASKLRTTALTQQKSRFSLAECIRELHQIQDLPENVYFDALEFFNNPTARETFLSLKSHLRLAWLQFKSNAASHT</sequence>
<gene>
    <name evidence="2" type="ORF">MERR_LOCUS6571</name>
</gene>
<protein>
    <submittedName>
        <fullName evidence="2">Uncharacterized protein</fullName>
    </submittedName>
</protein>
<dbReference type="PANTHER" id="PTHR47584:SF9">
    <property type="entry name" value="L10-INTERACTING MYB DOMAIN-CONTAINING PROTEIN-LIKE"/>
    <property type="match status" value="1"/>
</dbReference>
<evidence type="ECO:0000256" key="1">
    <source>
        <dbReference type="SAM" id="MobiDB-lite"/>
    </source>
</evidence>
<feature type="region of interest" description="Disordered" evidence="1">
    <location>
        <begin position="1"/>
        <end position="44"/>
    </location>
</feature>
<accession>A0A6D2I1P1</accession>
<name>A0A6D2I1P1_9BRAS</name>
<dbReference type="OrthoDB" id="76215at2759"/>
<evidence type="ECO:0000313" key="2">
    <source>
        <dbReference type="EMBL" id="CAA7019336.1"/>
    </source>
</evidence>
<comment type="caution">
    <text evidence="2">The sequence shown here is derived from an EMBL/GenBank/DDBJ whole genome shotgun (WGS) entry which is preliminary data.</text>
</comment>
<evidence type="ECO:0000313" key="3">
    <source>
        <dbReference type="Proteomes" id="UP000467841"/>
    </source>
</evidence>
<feature type="compositionally biased region" description="Low complexity" evidence="1">
    <location>
        <begin position="1"/>
        <end position="16"/>
    </location>
</feature>
<dbReference type="InterPro" id="IPR045026">
    <property type="entry name" value="LIMYB"/>
</dbReference>
<organism evidence="2 3">
    <name type="scientific">Microthlaspi erraticum</name>
    <dbReference type="NCBI Taxonomy" id="1685480"/>
    <lineage>
        <taxon>Eukaryota</taxon>
        <taxon>Viridiplantae</taxon>
        <taxon>Streptophyta</taxon>
        <taxon>Embryophyta</taxon>
        <taxon>Tracheophyta</taxon>
        <taxon>Spermatophyta</taxon>
        <taxon>Magnoliopsida</taxon>
        <taxon>eudicotyledons</taxon>
        <taxon>Gunneridae</taxon>
        <taxon>Pentapetalae</taxon>
        <taxon>rosids</taxon>
        <taxon>malvids</taxon>
        <taxon>Brassicales</taxon>
        <taxon>Brassicaceae</taxon>
        <taxon>Coluteocarpeae</taxon>
        <taxon>Microthlaspi</taxon>
    </lineage>
</organism>
<dbReference type="PANTHER" id="PTHR47584">
    <property type="match status" value="1"/>
</dbReference>
<keyword evidence="3" id="KW-1185">Reference proteome</keyword>
<proteinExistence type="predicted"/>